<sequence>MVLETVLAPESVRAAESVLAAVLVLAAALALTAESFLPDRFRSPPELAPLTLLTRPRSAQWLNKAQSQDGLVD</sequence>
<evidence type="ECO:0000256" key="1">
    <source>
        <dbReference type="SAM" id="Phobius"/>
    </source>
</evidence>
<proteinExistence type="predicted"/>
<organism evidence="2">
    <name type="scientific">Ixodes ricinus</name>
    <name type="common">Common tick</name>
    <name type="synonym">Acarus ricinus</name>
    <dbReference type="NCBI Taxonomy" id="34613"/>
    <lineage>
        <taxon>Eukaryota</taxon>
        <taxon>Metazoa</taxon>
        <taxon>Ecdysozoa</taxon>
        <taxon>Arthropoda</taxon>
        <taxon>Chelicerata</taxon>
        <taxon>Arachnida</taxon>
        <taxon>Acari</taxon>
        <taxon>Parasitiformes</taxon>
        <taxon>Ixodida</taxon>
        <taxon>Ixodoidea</taxon>
        <taxon>Ixodidae</taxon>
        <taxon>Ixodinae</taxon>
        <taxon>Ixodes</taxon>
    </lineage>
</organism>
<feature type="non-terminal residue" evidence="2">
    <location>
        <position position="73"/>
    </location>
</feature>
<keyword evidence="1" id="KW-0812">Transmembrane</keyword>
<reference evidence="2" key="1">
    <citation type="journal article" date="2018" name="PLoS Negl. Trop. Dis.">
        <title>Sialome diversity of ticks revealed by RNAseq of single tick salivary glands.</title>
        <authorList>
            <person name="Perner J."/>
            <person name="Kropackova S."/>
            <person name="Kopacek P."/>
            <person name="Ribeiro J.M."/>
        </authorList>
    </citation>
    <scope>NUCLEOTIDE SEQUENCE</scope>
    <source>
        <strain evidence="2">Siblings of single egg batch collected in Ceske Budejovice</strain>
        <tissue evidence="2">Salivary glands</tissue>
    </source>
</reference>
<name>A0A147BT48_IXORI</name>
<protein>
    <submittedName>
        <fullName evidence="2">Uncharacterized protein</fullName>
    </submittedName>
</protein>
<keyword evidence="1" id="KW-1133">Transmembrane helix</keyword>
<accession>A0A147BT48</accession>
<dbReference type="EMBL" id="GEGO01001486">
    <property type="protein sequence ID" value="JAR93918.1"/>
    <property type="molecule type" value="Transcribed_RNA"/>
</dbReference>
<evidence type="ECO:0000313" key="2">
    <source>
        <dbReference type="EMBL" id="JAR93918.1"/>
    </source>
</evidence>
<dbReference type="AlphaFoldDB" id="A0A147BT48"/>
<keyword evidence="1" id="KW-0472">Membrane</keyword>
<feature type="transmembrane region" description="Helical" evidence="1">
    <location>
        <begin position="12"/>
        <end position="33"/>
    </location>
</feature>